<feature type="compositionally biased region" description="Basic and acidic residues" evidence="1">
    <location>
        <begin position="1"/>
        <end position="12"/>
    </location>
</feature>
<sequence>GLPTRPRPDRPRPGVRLGLPPAAGAGLQRRAGDGRPRRGGDLRDLDELAGAGDLAPADLLPAAERVQRGRAGAGARQLVLRVEGRGVLPRPRRRHHRAAAGRLVLPAAEPPLRRAPRPRGALPRDGGPLPGGRGEGRAPARRLLRRLDHLDRRRAVQGRPGQQRLV</sequence>
<evidence type="ECO:0000256" key="1">
    <source>
        <dbReference type="SAM" id="MobiDB-lite"/>
    </source>
</evidence>
<feature type="region of interest" description="Disordered" evidence="1">
    <location>
        <begin position="1"/>
        <end position="44"/>
    </location>
</feature>
<evidence type="ECO:0000313" key="2">
    <source>
        <dbReference type="EMBL" id="CAA9323114.1"/>
    </source>
</evidence>
<dbReference type="EMBL" id="CADCTS010000393">
    <property type="protein sequence ID" value="CAA9323114.1"/>
    <property type="molecule type" value="Genomic_DNA"/>
</dbReference>
<reference evidence="2" key="1">
    <citation type="submission" date="2020-02" db="EMBL/GenBank/DDBJ databases">
        <authorList>
            <person name="Meier V. D."/>
        </authorList>
    </citation>
    <scope>NUCLEOTIDE SEQUENCE</scope>
    <source>
        <strain evidence="2">AVDCRST_MAG48</strain>
    </source>
</reference>
<dbReference type="AlphaFoldDB" id="A0A6J4L3H3"/>
<proteinExistence type="predicted"/>
<accession>A0A6J4L3H3</accession>
<feature type="non-terminal residue" evidence="2">
    <location>
        <position position="1"/>
    </location>
</feature>
<feature type="compositionally biased region" description="Basic and acidic residues" evidence="1">
    <location>
        <begin position="145"/>
        <end position="154"/>
    </location>
</feature>
<feature type="compositionally biased region" description="Basic and acidic residues" evidence="1">
    <location>
        <begin position="30"/>
        <end position="44"/>
    </location>
</feature>
<feature type="compositionally biased region" description="Low complexity" evidence="1">
    <location>
        <begin position="118"/>
        <end position="127"/>
    </location>
</feature>
<name>A0A6J4L3H3_9ACTN</name>
<gene>
    <name evidence="2" type="ORF">AVDCRST_MAG48-2752</name>
</gene>
<protein>
    <submittedName>
        <fullName evidence="2">Uncharacterized protein</fullName>
    </submittedName>
</protein>
<feature type="compositionally biased region" description="Basic residues" evidence="1">
    <location>
        <begin position="90"/>
        <end position="99"/>
    </location>
</feature>
<feature type="non-terminal residue" evidence="2">
    <location>
        <position position="166"/>
    </location>
</feature>
<feature type="region of interest" description="Disordered" evidence="1">
    <location>
        <begin position="89"/>
        <end position="166"/>
    </location>
</feature>
<organism evidence="2">
    <name type="scientific">uncultured Friedmanniella sp</name>
    <dbReference type="NCBI Taxonomy" id="335381"/>
    <lineage>
        <taxon>Bacteria</taxon>
        <taxon>Bacillati</taxon>
        <taxon>Actinomycetota</taxon>
        <taxon>Actinomycetes</taxon>
        <taxon>Propionibacteriales</taxon>
        <taxon>Nocardioidaceae</taxon>
        <taxon>Friedmanniella</taxon>
        <taxon>environmental samples</taxon>
    </lineage>
</organism>